<dbReference type="PANTHER" id="PTHR47944">
    <property type="entry name" value="CYTOCHROME P450 98A9"/>
    <property type="match status" value="1"/>
</dbReference>
<evidence type="ECO:0000256" key="9">
    <source>
        <dbReference type="RuleBase" id="RU000461"/>
    </source>
</evidence>
<keyword evidence="10" id="KW-0472">Membrane</keyword>
<evidence type="ECO:0000256" key="1">
    <source>
        <dbReference type="ARBA" id="ARBA00001971"/>
    </source>
</evidence>
<comment type="caution">
    <text evidence="11">The sequence shown here is derived from an EMBL/GenBank/DDBJ whole genome shotgun (WGS) entry which is preliminary data.</text>
</comment>
<evidence type="ECO:0000256" key="6">
    <source>
        <dbReference type="ARBA" id="ARBA00023004"/>
    </source>
</evidence>
<dbReference type="InterPro" id="IPR036396">
    <property type="entry name" value="Cyt_P450_sf"/>
</dbReference>
<gene>
    <name evidence="11" type="ORF">G2W53_028003</name>
</gene>
<dbReference type="PROSITE" id="PS00086">
    <property type="entry name" value="CYTOCHROME_P450"/>
    <property type="match status" value="1"/>
</dbReference>
<proteinExistence type="inferred from homology"/>
<dbReference type="InterPro" id="IPR017972">
    <property type="entry name" value="Cyt_P450_CS"/>
</dbReference>
<dbReference type="Gene3D" id="1.10.630.10">
    <property type="entry name" value="Cytochrome P450"/>
    <property type="match status" value="1"/>
</dbReference>
<keyword evidence="10" id="KW-0812">Transmembrane</keyword>
<evidence type="ECO:0000256" key="7">
    <source>
        <dbReference type="ARBA" id="ARBA00023033"/>
    </source>
</evidence>
<evidence type="ECO:0000313" key="12">
    <source>
        <dbReference type="Proteomes" id="UP000634136"/>
    </source>
</evidence>
<evidence type="ECO:0000256" key="4">
    <source>
        <dbReference type="ARBA" id="ARBA00022723"/>
    </source>
</evidence>
<dbReference type="InterPro" id="IPR002401">
    <property type="entry name" value="Cyt_P450_E_grp-I"/>
</dbReference>
<dbReference type="PROSITE" id="PS51257">
    <property type="entry name" value="PROKAR_LIPOPROTEIN"/>
    <property type="match status" value="1"/>
</dbReference>
<accession>A0A834TBQ8</accession>
<keyword evidence="3 8" id="KW-0349">Heme</keyword>
<dbReference type="GO" id="GO:0044550">
    <property type="term" value="P:secondary metabolite biosynthetic process"/>
    <property type="evidence" value="ECO:0007669"/>
    <property type="project" value="UniProtKB-ARBA"/>
</dbReference>
<keyword evidence="5 9" id="KW-0560">Oxidoreductase</keyword>
<name>A0A834TBQ8_9FABA</name>
<feature type="binding site" description="axial binding residue" evidence="8">
    <location>
        <position position="450"/>
    </location>
    <ligand>
        <name>heme</name>
        <dbReference type="ChEBI" id="CHEBI:30413"/>
    </ligand>
    <ligandPart>
        <name>Fe</name>
        <dbReference type="ChEBI" id="CHEBI:18248"/>
    </ligandPart>
</feature>
<comment type="similarity">
    <text evidence="2 9">Belongs to the cytochrome P450 family.</text>
</comment>
<evidence type="ECO:0000256" key="5">
    <source>
        <dbReference type="ARBA" id="ARBA00023002"/>
    </source>
</evidence>
<protein>
    <submittedName>
        <fullName evidence="11">Cytochrome P450 71A1-like</fullName>
    </submittedName>
</protein>
<dbReference type="AlphaFoldDB" id="A0A834TBQ8"/>
<dbReference type="GO" id="GO:0016705">
    <property type="term" value="F:oxidoreductase activity, acting on paired donors, with incorporation or reduction of molecular oxygen"/>
    <property type="evidence" value="ECO:0007669"/>
    <property type="project" value="InterPro"/>
</dbReference>
<dbReference type="Pfam" id="PF00067">
    <property type="entry name" value="p450"/>
    <property type="match status" value="1"/>
</dbReference>
<sequence length="515" mass="59049">MAKELVASPSWLSLSTAAACLATFAILLLFGRRRRYNRPPGPRPWPIIGNLNLIGPLPHRSIHALSKKYGPIMQVWFGSNPIVVGSSVEMAEAFLKTHDATIADRPKFAAGKYTMYNYANITWSQYGPYWRQARKMLLTELFSPKRLDSYEYIRKEEIKCMVKDLYESANKTIVLKHHLFALTLNVISRMVLGKKFTGKSNAVVSSGHEFFEMVDELLLLNGVLNIGDFIPWLNFVDLQGYIKRMKDLSKKLDKWMEDVLDEHEERRRKKIENYVAEDMVDVLLQLSQDPTLEVKIQRDGVKSLTLELIAAGTDTSSVTLEWAMCELLRKPKIFKNAREELDKVIGRERWVEEQDIPNLPYINAIMKETMRLHPVVPMLIPRLARQDFKIAGYDIPKGTQVLVHVWGIGRDPSIWNRPNEFQPERFIGKAIDVKGHNFELLPFGAGRRMCPGYSLGLKVIQVSLANLLHGFNWKLPGNMKEEELDMEEIFGLSTPKKSPLETVVQPRLSPHLYSF</sequence>
<evidence type="ECO:0000256" key="3">
    <source>
        <dbReference type="ARBA" id="ARBA00022617"/>
    </source>
</evidence>
<evidence type="ECO:0000256" key="8">
    <source>
        <dbReference type="PIRSR" id="PIRSR602401-1"/>
    </source>
</evidence>
<keyword evidence="6 8" id="KW-0408">Iron</keyword>
<dbReference type="EMBL" id="JAAIUW010000009">
    <property type="protein sequence ID" value="KAF7814034.1"/>
    <property type="molecule type" value="Genomic_DNA"/>
</dbReference>
<dbReference type="InterPro" id="IPR001128">
    <property type="entry name" value="Cyt_P450"/>
</dbReference>
<evidence type="ECO:0000256" key="2">
    <source>
        <dbReference type="ARBA" id="ARBA00010617"/>
    </source>
</evidence>
<dbReference type="OrthoDB" id="2789670at2759"/>
<feature type="transmembrane region" description="Helical" evidence="10">
    <location>
        <begin position="12"/>
        <end position="30"/>
    </location>
</feature>
<reference evidence="11" key="1">
    <citation type="submission" date="2020-09" db="EMBL/GenBank/DDBJ databases">
        <title>Genome-Enabled Discovery of Anthraquinone Biosynthesis in Senna tora.</title>
        <authorList>
            <person name="Kang S.-H."/>
            <person name="Pandey R.P."/>
            <person name="Lee C.-M."/>
            <person name="Sim J.-S."/>
            <person name="Jeong J.-T."/>
            <person name="Choi B.-S."/>
            <person name="Jung M."/>
            <person name="Ginzburg D."/>
            <person name="Zhao K."/>
            <person name="Won S.Y."/>
            <person name="Oh T.-J."/>
            <person name="Yu Y."/>
            <person name="Kim N.-H."/>
            <person name="Lee O.R."/>
            <person name="Lee T.-H."/>
            <person name="Bashyal P."/>
            <person name="Kim T.-S."/>
            <person name="Lee W.-H."/>
            <person name="Kawkins C."/>
            <person name="Kim C.-K."/>
            <person name="Kim J.S."/>
            <person name="Ahn B.O."/>
            <person name="Rhee S.Y."/>
            <person name="Sohng J.K."/>
        </authorList>
    </citation>
    <scope>NUCLEOTIDE SEQUENCE</scope>
    <source>
        <tissue evidence="11">Leaf</tissue>
    </source>
</reference>
<dbReference type="Proteomes" id="UP000634136">
    <property type="component" value="Unassembled WGS sequence"/>
</dbReference>
<organism evidence="11 12">
    <name type="scientific">Senna tora</name>
    <dbReference type="NCBI Taxonomy" id="362788"/>
    <lineage>
        <taxon>Eukaryota</taxon>
        <taxon>Viridiplantae</taxon>
        <taxon>Streptophyta</taxon>
        <taxon>Embryophyta</taxon>
        <taxon>Tracheophyta</taxon>
        <taxon>Spermatophyta</taxon>
        <taxon>Magnoliopsida</taxon>
        <taxon>eudicotyledons</taxon>
        <taxon>Gunneridae</taxon>
        <taxon>Pentapetalae</taxon>
        <taxon>rosids</taxon>
        <taxon>fabids</taxon>
        <taxon>Fabales</taxon>
        <taxon>Fabaceae</taxon>
        <taxon>Caesalpinioideae</taxon>
        <taxon>Cassia clade</taxon>
        <taxon>Senna</taxon>
    </lineage>
</organism>
<keyword evidence="12" id="KW-1185">Reference proteome</keyword>
<keyword evidence="4 8" id="KW-0479">Metal-binding</keyword>
<dbReference type="GO" id="GO:0020037">
    <property type="term" value="F:heme binding"/>
    <property type="evidence" value="ECO:0007669"/>
    <property type="project" value="InterPro"/>
</dbReference>
<dbReference type="SUPFAM" id="SSF48264">
    <property type="entry name" value="Cytochrome P450"/>
    <property type="match status" value="1"/>
</dbReference>
<dbReference type="PRINTS" id="PR00463">
    <property type="entry name" value="EP450I"/>
</dbReference>
<comment type="cofactor">
    <cofactor evidence="1 8">
        <name>heme</name>
        <dbReference type="ChEBI" id="CHEBI:30413"/>
    </cofactor>
</comment>
<keyword evidence="10" id="KW-1133">Transmembrane helix</keyword>
<dbReference type="GO" id="GO:0005506">
    <property type="term" value="F:iron ion binding"/>
    <property type="evidence" value="ECO:0007669"/>
    <property type="project" value="InterPro"/>
</dbReference>
<dbReference type="PANTHER" id="PTHR47944:SF4">
    <property type="entry name" value="OS09G0441700 PROTEIN"/>
    <property type="match status" value="1"/>
</dbReference>
<evidence type="ECO:0000313" key="11">
    <source>
        <dbReference type="EMBL" id="KAF7814034.1"/>
    </source>
</evidence>
<evidence type="ECO:0000256" key="10">
    <source>
        <dbReference type="SAM" id="Phobius"/>
    </source>
</evidence>
<dbReference type="GO" id="GO:0004497">
    <property type="term" value="F:monooxygenase activity"/>
    <property type="evidence" value="ECO:0007669"/>
    <property type="project" value="UniProtKB-KW"/>
</dbReference>
<dbReference type="CDD" id="cd20618">
    <property type="entry name" value="CYP71_clan"/>
    <property type="match status" value="1"/>
</dbReference>
<dbReference type="FunFam" id="1.10.630.10:FF:000038">
    <property type="entry name" value="Cytochrome P450 84A1"/>
    <property type="match status" value="1"/>
</dbReference>
<keyword evidence="7 9" id="KW-0503">Monooxygenase</keyword>
<dbReference type="PRINTS" id="PR00385">
    <property type="entry name" value="P450"/>
</dbReference>